<gene>
    <name evidence="5" type="ORF">SAMN05216361_4336</name>
</gene>
<dbReference type="SMART" id="SM00387">
    <property type="entry name" value="HATPase_c"/>
    <property type="match status" value="1"/>
</dbReference>
<keyword evidence="3" id="KW-1133">Transmembrane helix</keyword>
<reference evidence="6" key="1">
    <citation type="submission" date="2016-11" db="EMBL/GenBank/DDBJ databases">
        <authorList>
            <person name="Varghese N."/>
            <person name="Submissions S."/>
        </authorList>
    </citation>
    <scope>NUCLEOTIDE SEQUENCE [LARGE SCALE GENOMIC DNA]</scope>
    <source>
        <strain evidence="6">CGMCC 1.8995</strain>
    </source>
</reference>
<name>A0A1M5S7L2_9ALTE</name>
<dbReference type="PRINTS" id="PR00344">
    <property type="entry name" value="BCTRLSENSOR"/>
</dbReference>
<evidence type="ECO:0000256" key="2">
    <source>
        <dbReference type="ARBA" id="ARBA00012438"/>
    </source>
</evidence>
<dbReference type="Proteomes" id="UP000184520">
    <property type="component" value="Unassembled WGS sequence"/>
</dbReference>
<organism evidence="5 6">
    <name type="scientific">Marisediminitalea aggregata</name>
    <dbReference type="NCBI Taxonomy" id="634436"/>
    <lineage>
        <taxon>Bacteria</taxon>
        <taxon>Pseudomonadati</taxon>
        <taxon>Pseudomonadota</taxon>
        <taxon>Gammaproteobacteria</taxon>
        <taxon>Alteromonadales</taxon>
        <taxon>Alteromonadaceae</taxon>
        <taxon>Marisediminitalea</taxon>
    </lineage>
</organism>
<evidence type="ECO:0000313" key="6">
    <source>
        <dbReference type="Proteomes" id="UP000184520"/>
    </source>
</evidence>
<feature type="transmembrane region" description="Helical" evidence="3">
    <location>
        <begin position="240"/>
        <end position="259"/>
    </location>
</feature>
<dbReference type="InterPro" id="IPR003594">
    <property type="entry name" value="HATPase_dom"/>
</dbReference>
<dbReference type="OrthoDB" id="6329026at2"/>
<dbReference type="GO" id="GO:0004673">
    <property type="term" value="F:protein histidine kinase activity"/>
    <property type="evidence" value="ECO:0007669"/>
    <property type="project" value="UniProtKB-EC"/>
</dbReference>
<dbReference type="Gene3D" id="1.10.287.130">
    <property type="match status" value="1"/>
</dbReference>
<dbReference type="InterPro" id="IPR005467">
    <property type="entry name" value="His_kinase_dom"/>
</dbReference>
<evidence type="ECO:0000256" key="1">
    <source>
        <dbReference type="ARBA" id="ARBA00000085"/>
    </source>
</evidence>
<keyword evidence="3" id="KW-0812">Transmembrane</keyword>
<dbReference type="PROSITE" id="PS50109">
    <property type="entry name" value="HIS_KIN"/>
    <property type="match status" value="1"/>
</dbReference>
<dbReference type="InterPro" id="IPR036890">
    <property type="entry name" value="HATPase_C_sf"/>
</dbReference>
<protein>
    <recommendedName>
        <fullName evidence="2">histidine kinase</fullName>
        <ecNumber evidence="2">2.7.13.3</ecNumber>
    </recommendedName>
</protein>
<dbReference type="EC" id="2.7.13.3" evidence="2"/>
<dbReference type="Pfam" id="PF02518">
    <property type="entry name" value="HATPase_c"/>
    <property type="match status" value="1"/>
</dbReference>
<evidence type="ECO:0000313" key="5">
    <source>
        <dbReference type="EMBL" id="SHH34587.1"/>
    </source>
</evidence>
<dbReference type="STRING" id="634436.SAMN05216361_4336"/>
<proteinExistence type="predicted"/>
<dbReference type="RefSeq" id="WP_073325260.1">
    <property type="nucleotide sequence ID" value="NZ_FQWD01000009.1"/>
</dbReference>
<dbReference type="PANTHER" id="PTHR43065">
    <property type="entry name" value="SENSOR HISTIDINE KINASE"/>
    <property type="match status" value="1"/>
</dbReference>
<dbReference type="SUPFAM" id="SSF55874">
    <property type="entry name" value="ATPase domain of HSP90 chaperone/DNA topoisomerase II/histidine kinase"/>
    <property type="match status" value="1"/>
</dbReference>
<keyword evidence="6" id="KW-1185">Reference proteome</keyword>
<feature type="domain" description="Histidine kinase" evidence="4">
    <location>
        <begin position="302"/>
        <end position="536"/>
    </location>
</feature>
<dbReference type="AlphaFoldDB" id="A0A1M5S7L2"/>
<dbReference type="InterPro" id="IPR004358">
    <property type="entry name" value="Sig_transdc_His_kin-like_C"/>
</dbReference>
<keyword evidence="3" id="KW-0472">Membrane</keyword>
<keyword evidence="5" id="KW-0808">Transferase</keyword>
<comment type="catalytic activity">
    <reaction evidence="1">
        <text>ATP + protein L-histidine = ADP + protein N-phospho-L-histidine.</text>
        <dbReference type="EC" id="2.7.13.3"/>
    </reaction>
</comment>
<evidence type="ECO:0000256" key="3">
    <source>
        <dbReference type="SAM" id="Phobius"/>
    </source>
</evidence>
<dbReference type="Gene3D" id="3.30.565.10">
    <property type="entry name" value="Histidine kinase-like ATPase, C-terminal domain"/>
    <property type="match status" value="1"/>
</dbReference>
<dbReference type="PANTHER" id="PTHR43065:SF42">
    <property type="entry name" value="TWO-COMPONENT SENSOR PPRA"/>
    <property type="match status" value="1"/>
</dbReference>
<accession>A0A1M5S7L2</accession>
<evidence type="ECO:0000259" key="4">
    <source>
        <dbReference type="PROSITE" id="PS50109"/>
    </source>
</evidence>
<dbReference type="EMBL" id="FQWD01000009">
    <property type="protein sequence ID" value="SHH34587.1"/>
    <property type="molecule type" value="Genomic_DNA"/>
</dbReference>
<sequence length="536" mass="60317">MSSLKYVLVASALLVLSAIYIASALIEQDKQLNFITPVKQFLLLTQEELSTLSYPVQSIESFYAASNKVSKEEFSDYTTVLFEHYKALTGVAYFDNEIFNGGAKEAQLWEAAGISNATAEQAIYDATQLQMLSNLEVGKTATTPIFKEIDRNLIGVFYRMHGSEGILLLLFDFEKAFRLVLDNEIAEDFVLHETIDDKRVLIYDHIINKNVSLDSYTSTLNFFDRNWEITVRRQFSPGQYWYLIIPLLSAVIAFFIFSMHKYSLRLSRMHNEKSEAIEQLKFAQEKIIESEKINAMGGLVAGISHEVNTPLGISITSSSHMKELLAELDMDFKNGVLDSDKFEDFLSTAKDITDLSIKNMQRASKLVASFKRVAVLNSDDASQLEEVDVTTLINDYVAAYRINSDNSKIQFETQLPSSARIKTYPTVITQILSYLTSNTLIHAMKPGQQQCEITITLTPSGDAYEFMFCDNGIGVNEQDLKKVFEPFFTTKRGAGNAGLGLSVVYNLVKSKLESDVHYDSVPDEGFCISFLLHDLN</sequence>
<keyword evidence="5" id="KW-0418">Kinase</keyword>